<keyword evidence="5" id="KW-0169">Cobalamin biosynthesis</keyword>
<dbReference type="EC" id="4.1.1.81" evidence="4"/>
<dbReference type="InterPro" id="IPR004838">
    <property type="entry name" value="NHTrfase_class1_PyrdxlP-BS"/>
</dbReference>
<evidence type="ECO:0000256" key="2">
    <source>
        <dbReference type="ARBA" id="ARBA00003444"/>
    </source>
</evidence>
<comment type="caution">
    <text evidence="11">The sequence shown here is derived from an EMBL/GenBank/DDBJ whole genome shotgun (WGS) entry which is preliminary data.</text>
</comment>
<evidence type="ECO:0000313" key="12">
    <source>
        <dbReference type="Proteomes" id="UP001157186"/>
    </source>
</evidence>
<evidence type="ECO:0000256" key="4">
    <source>
        <dbReference type="ARBA" id="ARBA00012285"/>
    </source>
</evidence>
<dbReference type="PANTHER" id="PTHR42885">
    <property type="entry name" value="HISTIDINOL-PHOSPHATE AMINOTRANSFERASE-RELATED"/>
    <property type="match status" value="1"/>
</dbReference>
<keyword evidence="6" id="KW-0663">Pyridoxal phosphate</keyword>
<comment type="function">
    <text evidence="2">Decarboxylates L-threonine-O-3-phosphate to yield (R)-1-amino-2-propanol O-2-phosphate, the precursor for the linkage between the nucleotide loop and the corrin ring in cobalamin.</text>
</comment>
<dbReference type="Gene3D" id="3.40.640.10">
    <property type="entry name" value="Type I PLP-dependent aspartate aminotransferase-like (Major domain)"/>
    <property type="match status" value="1"/>
</dbReference>
<comment type="pathway">
    <text evidence="3">Cofactor biosynthesis; adenosylcobalamin biosynthesis.</text>
</comment>
<dbReference type="PANTHER" id="PTHR42885:SF1">
    <property type="entry name" value="THREONINE-PHOSPHATE DECARBOXYLASE"/>
    <property type="match status" value="1"/>
</dbReference>
<dbReference type="CDD" id="cd00609">
    <property type="entry name" value="AAT_like"/>
    <property type="match status" value="1"/>
</dbReference>
<evidence type="ECO:0000256" key="8">
    <source>
        <dbReference type="ARBA" id="ARBA00029996"/>
    </source>
</evidence>
<dbReference type="Proteomes" id="UP001157186">
    <property type="component" value="Unassembled WGS sequence"/>
</dbReference>
<evidence type="ECO:0000256" key="1">
    <source>
        <dbReference type="ARBA" id="ARBA00001933"/>
    </source>
</evidence>
<comment type="cofactor">
    <cofactor evidence="1">
        <name>pyridoxal 5'-phosphate</name>
        <dbReference type="ChEBI" id="CHEBI:597326"/>
    </cofactor>
</comment>
<dbReference type="EMBL" id="BSST01000001">
    <property type="protein sequence ID" value="GLX79759.1"/>
    <property type="molecule type" value="Genomic_DNA"/>
</dbReference>
<evidence type="ECO:0000256" key="6">
    <source>
        <dbReference type="ARBA" id="ARBA00022898"/>
    </source>
</evidence>
<proteinExistence type="predicted"/>
<keyword evidence="12" id="KW-1185">Reference proteome</keyword>
<gene>
    <name evidence="11" type="primary">cobC</name>
    <name evidence="11" type="ORF">tinsulaeT_30990</name>
</gene>
<evidence type="ECO:0000313" key="11">
    <source>
        <dbReference type="EMBL" id="GLX79759.1"/>
    </source>
</evidence>
<evidence type="ECO:0000256" key="7">
    <source>
        <dbReference type="ARBA" id="ARBA00023239"/>
    </source>
</evidence>
<evidence type="ECO:0000256" key="3">
    <source>
        <dbReference type="ARBA" id="ARBA00004953"/>
    </source>
</evidence>
<dbReference type="Gene3D" id="3.90.1150.10">
    <property type="entry name" value="Aspartate Aminotransferase, domain 1"/>
    <property type="match status" value="1"/>
</dbReference>
<evidence type="ECO:0000256" key="9">
    <source>
        <dbReference type="ARBA" id="ARBA00048531"/>
    </source>
</evidence>
<feature type="domain" description="Aminotransferase class I/classII large" evidence="10">
    <location>
        <begin position="63"/>
        <end position="332"/>
    </location>
</feature>
<dbReference type="InterPro" id="IPR015424">
    <property type="entry name" value="PyrdxlP-dep_Trfase"/>
</dbReference>
<dbReference type="RefSeq" id="WP_284245690.1">
    <property type="nucleotide sequence ID" value="NZ_BSST01000001.1"/>
</dbReference>
<evidence type="ECO:0000256" key="5">
    <source>
        <dbReference type="ARBA" id="ARBA00022573"/>
    </source>
</evidence>
<evidence type="ECO:0000259" key="10">
    <source>
        <dbReference type="Pfam" id="PF00155"/>
    </source>
</evidence>
<dbReference type="NCBIfam" id="TIGR01140">
    <property type="entry name" value="L_thr_O3P_dcar"/>
    <property type="match status" value="1"/>
</dbReference>
<dbReference type="InterPro" id="IPR005860">
    <property type="entry name" value="CobD"/>
</dbReference>
<dbReference type="PROSITE" id="PS00105">
    <property type="entry name" value="AA_TRANSFER_CLASS_1"/>
    <property type="match status" value="1"/>
</dbReference>
<name>A0ABQ6GWR0_9GAMM</name>
<dbReference type="SUPFAM" id="SSF53383">
    <property type="entry name" value="PLP-dependent transferases"/>
    <property type="match status" value="1"/>
</dbReference>
<reference evidence="11 12" key="1">
    <citation type="submission" date="2023-03" db="EMBL/GenBank/DDBJ databases">
        <title>Draft genome sequence of Thalassotalea insulae KCTC 62186T.</title>
        <authorList>
            <person name="Sawabe T."/>
        </authorList>
    </citation>
    <scope>NUCLEOTIDE SEQUENCE [LARGE SCALE GENOMIC DNA]</scope>
    <source>
        <strain evidence="11 12">KCTC 62186</strain>
    </source>
</reference>
<comment type="catalytic activity">
    <reaction evidence="9">
        <text>O-phospho-L-threonine + H(+) = (R)-1-aminopropan-2-yl phosphate + CO2</text>
        <dbReference type="Rhea" id="RHEA:11492"/>
        <dbReference type="ChEBI" id="CHEBI:15378"/>
        <dbReference type="ChEBI" id="CHEBI:16526"/>
        <dbReference type="ChEBI" id="CHEBI:58563"/>
        <dbReference type="ChEBI" id="CHEBI:58675"/>
        <dbReference type="EC" id="4.1.1.81"/>
    </reaction>
</comment>
<dbReference type="InterPro" id="IPR004839">
    <property type="entry name" value="Aminotransferase_I/II_large"/>
</dbReference>
<accession>A0ABQ6GWR0</accession>
<dbReference type="InterPro" id="IPR015422">
    <property type="entry name" value="PyrdxlP-dep_Trfase_small"/>
</dbReference>
<keyword evidence="7" id="KW-0456">Lyase</keyword>
<protein>
    <recommendedName>
        <fullName evidence="4">threonine-phosphate decarboxylase</fullName>
        <ecNumber evidence="4">4.1.1.81</ecNumber>
    </recommendedName>
    <alternativeName>
        <fullName evidence="8">L-threonine-O-3-phosphate decarboxylase</fullName>
    </alternativeName>
</protein>
<dbReference type="InterPro" id="IPR015421">
    <property type="entry name" value="PyrdxlP-dep_Trfase_major"/>
</dbReference>
<dbReference type="Pfam" id="PF00155">
    <property type="entry name" value="Aminotran_1_2"/>
    <property type="match status" value="1"/>
</dbReference>
<sequence length="345" mass="39446">MTLIHGGQLNQIAKQYNIPVSDWLDLSTGIAPLSYPIPKEIPLAIWQQLPQLSEKLIIAAQDYYRCQQLVVTNGSQAVISALPQLYRLHQPKGEHVYLPERGYKEHAYAWQQAGFQLMYYQDELPPLAELTPHSVLVVINPNNPTGKFFTRQELLSYRRQMQKLDGLLIVDEAFIDVMPDESLASPITDEHTLALRSFGKFFGLAGLRIGFLIADSTWCDSFKRCQSPWQVNGPAQFIAEQALTDIKWQAQQKQQLQHLRQQQQIVLEKVFNGHLSDEIKGTDLFLTLRFKQPSDAPKLYHLLCQQGLYCRLTDEQDSLRFGIATSEQIPRLTQSCQKAKKLLLD</sequence>
<organism evidence="11 12">
    <name type="scientific">Thalassotalea insulae</name>
    <dbReference type="NCBI Taxonomy" id="2056778"/>
    <lineage>
        <taxon>Bacteria</taxon>
        <taxon>Pseudomonadati</taxon>
        <taxon>Pseudomonadota</taxon>
        <taxon>Gammaproteobacteria</taxon>
        <taxon>Alteromonadales</taxon>
        <taxon>Colwelliaceae</taxon>
        <taxon>Thalassotalea</taxon>
    </lineage>
</organism>